<feature type="compositionally biased region" description="Basic and acidic residues" evidence="1">
    <location>
        <begin position="96"/>
        <end position="105"/>
    </location>
</feature>
<feature type="region of interest" description="Disordered" evidence="1">
    <location>
        <begin position="1286"/>
        <end position="1316"/>
    </location>
</feature>
<feature type="region of interest" description="Disordered" evidence="1">
    <location>
        <begin position="1096"/>
        <end position="1137"/>
    </location>
</feature>
<reference evidence="2 3" key="1">
    <citation type="journal article" date="2014" name="Nat. Commun.">
        <title>Klebsormidium flaccidum genome reveals primary factors for plant terrestrial adaptation.</title>
        <authorList>
            <person name="Hori K."/>
            <person name="Maruyama F."/>
            <person name="Fujisawa T."/>
            <person name="Togashi T."/>
            <person name="Yamamoto N."/>
            <person name="Seo M."/>
            <person name="Sato S."/>
            <person name="Yamada T."/>
            <person name="Mori H."/>
            <person name="Tajima N."/>
            <person name="Moriyama T."/>
            <person name="Ikeuchi M."/>
            <person name="Watanabe M."/>
            <person name="Wada H."/>
            <person name="Kobayashi K."/>
            <person name="Saito M."/>
            <person name="Masuda T."/>
            <person name="Sasaki-Sekimoto Y."/>
            <person name="Mashiguchi K."/>
            <person name="Awai K."/>
            <person name="Shimojima M."/>
            <person name="Masuda S."/>
            <person name="Iwai M."/>
            <person name="Nobusawa T."/>
            <person name="Narise T."/>
            <person name="Kondo S."/>
            <person name="Saito H."/>
            <person name="Sato R."/>
            <person name="Murakawa M."/>
            <person name="Ihara Y."/>
            <person name="Oshima-Yamada Y."/>
            <person name="Ohtaka K."/>
            <person name="Satoh M."/>
            <person name="Sonobe K."/>
            <person name="Ishii M."/>
            <person name="Ohtani R."/>
            <person name="Kanamori-Sato M."/>
            <person name="Honoki R."/>
            <person name="Miyazaki D."/>
            <person name="Mochizuki H."/>
            <person name="Umetsu J."/>
            <person name="Higashi K."/>
            <person name="Shibata D."/>
            <person name="Kamiya Y."/>
            <person name="Sato N."/>
            <person name="Nakamura Y."/>
            <person name="Tabata S."/>
            <person name="Ida S."/>
            <person name="Kurokawa K."/>
            <person name="Ohta H."/>
        </authorList>
    </citation>
    <scope>NUCLEOTIDE SEQUENCE [LARGE SCALE GENOMIC DNA]</scope>
    <source>
        <strain evidence="2 3">NIES-2285</strain>
    </source>
</reference>
<feature type="region of interest" description="Disordered" evidence="1">
    <location>
        <begin position="134"/>
        <end position="181"/>
    </location>
</feature>
<feature type="compositionally biased region" description="Basic and acidic residues" evidence="1">
    <location>
        <begin position="162"/>
        <end position="181"/>
    </location>
</feature>
<dbReference type="EMBL" id="DF237131">
    <property type="protein sequence ID" value="GAQ84267.1"/>
    <property type="molecule type" value="Genomic_DNA"/>
</dbReference>
<feature type="compositionally biased region" description="Basic and acidic residues" evidence="1">
    <location>
        <begin position="1215"/>
        <end position="1224"/>
    </location>
</feature>
<feature type="compositionally biased region" description="Basic residues" evidence="1">
    <location>
        <begin position="148"/>
        <end position="159"/>
    </location>
</feature>
<sequence>MEQQLSLLPIDKHGKETLGALHGGKGDRKAKQASGTVSSVVKAPDARRSGKVFESQIVQEGSRQQEKKALQLNVKESKKGSKVTSEAIRSAKSAKHITEQAKKQKEKVCTIRQDENTEAVRAAQEGKEAAELYVKSQERQLAGEPSRKGKGKKKQRKMSSHSMEEKPEEDAGKDLSSRRTLESALMSSAAPSFTSAIRLAKKGKLQSSTIGYFYKGKSLAEEPCSHDFVAEKFFEGSLSTGHTVYVFANCCGQLGWPPRGKDADSGPFTYKPCDHSRSLPTFAYHPGHLLPNPADPGCRHGGHWRGLAVRESAPARLWSCCLRPLGAPGCARRTDLFLERLIEKRQFRPAGDDVPPTDEIFECAAYLTLLEATRGDSSTADWAKTVVHGVDECSEIDWEEGRELLRRVLAEKEAGGLSEDFWVRLDMRLRMWGCRADLAALEAGSLLQLYRISVLLSKHDRRRAAALMKGMEDEGAAGERPEARACAPESGAPSWCVCGAIEGDPNEEREFLEKSVKEIEKSLDGDASTIRELEPDEDTLKVLESLQEIWKTLKGSRDKKKMAWQHKMMMRRKICHLVECRQNSVEAMGCEVRCLPAYERPTDDSAKETVVEPDFEPLLDYLVLHEYLASLSTLPEATSFCEEMATLTAVAEQMESEELAQIMQPLEAMALAGDAKAEEISDHLYRHGIQGLASLATLSHFYGHQRFANDPRVAAALNLIGAQLDTWTFVQRGSLRLLAAAARGAPDARLRLFASVFAGAPFEESVRALRGVWRALQLASDELSPQVMCTIVLLGEDWNLEGVAEVLLRKGEGSEASEEEEPEERVQAMGRGKELPEDGRRTEGGAGTAQNAPVKASISAEHAGGPSNPIKRSEGSALDSSAETERSSTEGQHGRAAERPESVPRAAAGEEGLGALWEFSDSDIVQLRLLTEVSNFEPVGAMEEAVWEKLKKTASGWTEKMLEEIFHFCGLVGLKNVSFSRVAEYVQSAGARLKEDGHPTHLSLLERAERMWLAARAHARGGSLGAGRTLRRLCAEFLKSLVEDIDVEGGVGPGEPPHDVFILFTLFAMLLYAREPESQAIWQRIMQAQRAAEQSGVSVSELEQRAERGRMEELREEAENEGEEEEEVGEDSEVEAESGIEAHAEIEAKGEIEAVRQVFDRVQYGMGAAGFAGQSHLSESDISSNYSESSWLEFVGEDGGIQSPTETEDGVGETPQRDRTETEGNRALLEQLAARVGGRRTEERFGESVTEQVRADEGASSTSVASRLDRSLNCRNGEGLRVHEAGIPPVEYSLEDSDEGPKSGSSRAFSSRRSRPAIRVGSVCKEGGGANSVVLDMASLD</sequence>
<proteinExistence type="predicted"/>
<feature type="compositionally biased region" description="Basic and acidic residues" evidence="1">
    <location>
        <begin position="1102"/>
        <end position="1113"/>
    </location>
</feature>
<feature type="region of interest" description="Disordered" evidence="1">
    <location>
        <begin position="1"/>
        <end position="43"/>
    </location>
</feature>
<name>A0A1Y1I6B7_KLENI</name>
<feature type="compositionally biased region" description="Basic and acidic residues" evidence="1">
    <location>
        <begin position="883"/>
        <end position="902"/>
    </location>
</feature>
<keyword evidence="3" id="KW-1185">Reference proteome</keyword>
<feature type="compositionally biased region" description="Acidic residues" evidence="1">
    <location>
        <begin position="1114"/>
        <end position="1137"/>
    </location>
</feature>
<feature type="region of interest" description="Disordered" evidence="1">
    <location>
        <begin position="1196"/>
        <end position="1267"/>
    </location>
</feature>
<evidence type="ECO:0000313" key="2">
    <source>
        <dbReference type="EMBL" id="GAQ84267.1"/>
    </source>
</evidence>
<gene>
    <name evidence="2" type="ORF">KFL_001820200</name>
</gene>
<evidence type="ECO:0000256" key="1">
    <source>
        <dbReference type="SAM" id="MobiDB-lite"/>
    </source>
</evidence>
<feature type="region of interest" description="Disordered" evidence="1">
    <location>
        <begin position="811"/>
        <end position="905"/>
    </location>
</feature>
<feature type="compositionally biased region" description="Basic and acidic residues" evidence="1">
    <location>
        <begin position="831"/>
        <end position="843"/>
    </location>
</feature>
<organism evidence="2 3">
    <name type="scientific">Klebsormidium nitens</name>
    <name type="common">Green alga</name>
    <name type="synonym">Ulothrix nitens</name>
    <dbReference type="NCBI Taxonomy" id="105231"/>
    <lineage>
        <taxon>Eukaryota</taxon>
        <taxon>Viridiplantae</taxon>
        <taxon>Streptophyta</taxon>
        <taxon>Klebsormidiophyceae</taxon>
        <taxon>Klebsormidiales</taxon>
        <taxon>Klebsormidiaceae</taxon>
        <taxon>Klebsormidium</taxon>
    </lineage>
</organism>
<dbReference type="Proteomes" id="UP000054558">
    <property type="component" value="Unassembled WGS sequence"/>
</dbReference>
<evidence type="ECO:0000313" key="3">
    <source>
        <dbReference type="Proteomes" id="UP000054558"/>
    </source>
</evidence>
<accession>A0A1Y1I6B7</accession>
<protein>
    <submittedName>
        <fullName evidence="2">Uncharacterized protein</fullName>
    </submittedName>
</protein>
<feature type="region of interest" description="Disordered" evidence="1">
    <location>
        <begin position="73"/>
        <end position="105"/>
    </location>
</feature>